<dbReference type="InterPro" id="IPR050835">
    <property type="entry name" value="ABC_transporter_sub-D"/>
</dbReference>
<dbReference type="AlphaFoldDB" id="A0A3G8MAC0"/>
<evidence type="ECO:0000256" key="1">
    <source>
        <dbReference type="ARBA" id="ARBA00022448"/>
    </source>
</evidence>
<dbReference type="RefSeq" id="WP_124740341.1">
    <property type="nucleotide sequence ID" value="NZ_CP034087.1"/>
</dbReference>
<evidence type="ECO:0000256" key="3">
    <source>
        <dbReference type="ARBA" id="ARBA00022989"/>
    </source>
</evidence>
<keyword evidence="2 5" id="KW-0812">Transmembrane</keyword>
<dbReference type="InterPro" id="IPR027417">
    <property type="entry name" value="P-loop_NTPase"/>
</dbReference>
<keyword evidence="1" id="KW-0813">Transport</keyword>
<dbReference type="Gene3D" id="3.40.50.300">
    <property type="entry name" value="P-loop containing nucleotide triphosphate hydrolases"/>
    <property type="match status" value="1"/>
</dbReference>
<evidence type="ECO:0000256" key="2">
    <source>
        <dbReference type="ARBA" id="ARBA00022692"/>
    </source>
</evidence>
<reference evidence="6 7" key="1">
    <citation type="submission" date="2018-11" db="EMBL/GenBank/DDBJ databases">
        <title>Genome squencing of methanotrophic bacteria isolated from alkaline groundwater in Korea.</title>
        <authorList>
            <person name="Nguyen L.N."/>
        </authorList>
    </citation>
    <scope>NUCLEOTIDE SEQUENCE [LARGE SCALE GENOMIC DNA]</scope>
    <source>
        <strain evidence="6 7">GW6</strain>
        <plasmid evidence="7">pgw6_1</plasmid>
    </source>
</reference>
<feature type="transmembrane region" description="Helical" evidence="5">
    <location>
        <begin position="81"/>
        <end position="100"/>
    </location>
</feature>
<protein>
    <recommendedName>
        <fullName evidence="8">ABC transporter ATP-binding protein</fullName>
    </recommendedName>
</protein>
<dbReference type="SUPFAM" id="SSF52540">
    <property type="entry name" value="P-loop containing nucleoside triphosphate hydrolases"/>
    <property type="match status" value="1"/>
</dbReference>
<keyword evidence="3 5" id="KW-1133">Transmembrane helix</keyword>
<dbReference type="EMBL" id="CP034087">
    <property type="protein sequence ID" value="AZG78831.1"/>
    <property type="molecule type" value="Genomic_DNA"/>
</dbReference>
<dbReference type="KEGG" id="mros:EHO51_18525"/>
<dbReference type="PANTHER" id="PTHR11384:SF59">
    <property type="entry name" value="LYSOSOMAL COBALAMIN TRANSPORTER ABCD4"/>
    <property type="match status" value="1"/>
</dbReference>
<evidence type="ECO:0000313" key="7">
    <source>
        <dbReference type="Proteomes" id="UP000273982"/>
    </source>
</evidence>
<evidence type="ECO:0008006" key="8">
    <source>
        <dbReference type="Google" id="ProtNLM"/>
    </source>
</evidence>
<evidence type="ECO:0000256" key="5">
    <source>
        <dbReference type="SAM" id="Phobius"/>
    </source>
</evidence>
<feature type="transmembrane region" description="Helical" evidence="5">
    <location>
        <begin position="41"/>
        <end position="61"/>
    </location>
</feature>
<name>A0A3G8MAC0_9HYPH</name>
<dbReference type="PANTHER" id="PTHR11384">
    <property type="entry name" value="ATP-BINDING CASSETTE, SUB-FAMILY D MEMBER"/>
    <property type="match status" value="1"/>
</dbReference>
<organism evidence="6 7">
    <name type="scientific">Methylocystis rosea</name>
    <dbReference type="NCBI Taxonomy" id="173366"/>
    <lineage>
        <taxon>Bacteria</taxon>
        <taxon>Pseudomonadati</taxon>
        <taxon>Pseudomonadota</taxon>
        <taxon>Alphaproteobacteria</taxon>
        <taxon>Hyphomicrobiales</taxon>
        <taxon>Methylocystaceae</taxon>
        <taxon>Methylocystis</taxon>
    </lineage>
</organism>
<dbReference type="Proteomes" id="UP000273982">
    <property type="component" value="Plasmid pGW6_1"/>
</dbReference>
<evidence type="ECO:0000256" key="4">
    <source>
        <dbReference type="ARBA" id="ARBA00023136"/>
    </source>
</evidence>
<proteinExistence type="predicted"/>
<keyword evidence="4 5" id="KW-0472">Membrane</keyword>
<keyword evidence="6" id="KW-0614">Plasmid</keyword>
<gene>
    <name evidence="6" type="ORF">EHO51_18525</name>
</gene>
<geneLocation type="plasmid" evidence="7">
    <name>pgw6_1</name>
</geneLocation>
<accession>A0A3G8MAC0</accession>
<evidence type="ECO:0000313" key="6">
    <source>
        <dbReference type="EMBL" id="AZG78831.1"/>
    </source>
</evidence>
<sequence>MNGPKEREKQKVGDAAIIEPGLISQFRALAHVLLVSPQRNAIVWLALGLVVIVGATAYAQIELNAWNQPFYDAINRKDLSGVGRQLGVYGIIAGALALGYPDPSSKYSNQEFISALEQLGLTQLVPSLDVVARWDHELTAPEQQTLAFARLFLHKPRWVIIDAALETLAPEARRTFVANFQKELPDSALISISDVSATGAFFRRVVNLKLDVSGQRLAPPI</sequence>